<keyword evidence="3" id="KW-1185">Reference proteome</keyword>
<dbReference type="SUPFAM" id="SSF81665">
    <property type="entry name" value="Calcium ATPase, transmembrane domain M"/>
    <property type="match status" value="1"/>
</dbReference>
<feature type="transmembrane region" description="Helical" evidence="1">
    <location>
        <begin position="81"/>
        <end position="108"/>
    </location>
</feature>
<dbReference type="Pfam" id="PF04114">
    <property type="entry name" value="Gaa1"/>
    <property type="match status" value="1"/>
</dbReference>
<evidence type="ECO:0000313" key="3">
    <source>
        <dbReference type="Proteomes" id="UP000765509"/>
    </source>
</evidence>
<organism evidence="2 3">
    <name type="scientific">Austropuccinia psidii MF-1</name>
    <dbReference type="NCBI Taxonomy" id="1389203"/>
    <lineage>
        <taxon>Eukaryota</taxon>
        <taxon>Fungi</taxon>
        <taxon>Dikarya</taxon>
        <taxon>Basidiomycota</taxon>
        <taxon>Pucciniomycotina</taxon>
        <taxon>Pucciniomycetes</taxon>
        <taxon>Pucciniales</taxon>
        <taxon>Sphaerophragmiaceae</taxon>
        <taxon>Austropuccinia</taxon>
    </lineage>
</organism>
<dbReference type="AlphaFoldDB" id="A0A9Q3GUN1"/>
<dbReference type="InterPro" id="IPR007246">
    <property type="entry name" value="Gaa1"/>
</dbReference>
<feature type="transmembrane region" description="Helical" evidence="1">
    <location>
        <begin position="450"/>
        <end position="470"/>
    </location>
</feature>
<gene>
    <name evidence="2" type="ORF">O181_019065</name>
</gene>
<dbReference type="GO" id="GO:0042765">
    <property type="term" value="C:GPI-anchor transamidase complex"/>
    <property type="evidence" value="ECO:0007669"/>
    <property type="project" value="InterPro"/>
</dbReference>
<comment type="caution">
    <text evidence="2">The sequence shown here is derived from an EMBL/GenBank/DDBJ whole genome shotgun (WGS) entry which is preliminary data.</text>
</comment>
<dbReference type="GO" id="GO:0016255">
    <property type="term" value="P:attachment of GPI anchor to protein"/>
    <property type="evidence" value="ECO:0007669"/>
    <property type="project" value="TreeGrafter"/>
</dbReference>
<dbReference type="EMBL" id="AVOT02005553">
    <property type="protein sequence ID" value="MBW0479350.1"/>
    <property type="molecule type" value="Genomic_DNA"/>
</dbReference>
<keyword evidence="1" id="KW-0812">Transmembrane</keyword>
<evidence type="ECO:0000313" key="2">
    <source>
        <dbReference type="EMBL" id="MBW0479350.1"/>
    </source>
</evidence>
<keyword evidence="1" id="KW-0472">Membrane</keyword>
<feature type="transmembrane region" description="Helical" evidence="1">
    <location>
        <begin position="498"/>
        <end position="520"/>
    </location>
</feature>
<dbReference type="InterPro" id="IPR023298">
    <property type="entry name" value="ATPase_P-typ_TM_dom_sf"/>
</dbReference>
<protein>
    <submittedName>
        <fullName evidence="2">Uncharacterized protein</fullName>
    </submittedName>
</protein>
<reference evidence="2" key="1">
    <citation type="submission" date="2021-03" db="EMBL/GenBank/DDBJ databases">
        <title>Draft genome sequence of rust myrtle Austropuccinia psidii MF-1, a brazilian biotype.</title>
        <authorList>
            <person name="Quecine M.C."/>
            <person name="Pachon D.M.R."/>
            <person name="Bonatelli M.L."/>
            <person name="Correr F.H."/>
            <person name="Franceschini L.M."/>
            <person name="Leite T.F."/>
            <person name="Margarido G.R.A."/>
            <person name="Almeida C.A."/>
            <person name="Ferrarezi J.A."/>
            <person name="Labate C.A."/>
        </authorList>
    </citation>
    <scope>NUCLEOTIDE SEQUENCE</scope>
    <source>
        <strain evidence="2">MF-1</strain>
    </source>
</reference>
<name>A0A9Q3GUN1_9BASI</name>
<dbReference type="Gene3D" id="3.40.630.10">
    <property type="entry name" value="Zn peptidases"/>
    <property type="match status" value="1"/>
</dbReference>
<keyword evidence="1" id="KW-1133">Transmembrane helix</keyword>
<feature type="transmembrane region" description="Helical" evidence="1">
    <location>
        <begin position="561"/>
        <end position="583"/>
    </location>
</feature>
<feature type="transmembrane region" description="Helical" evidence="1">
    <location>
        <begin position="603"/>
        <end position="625"/>
    </location>
</feature>
<accession>A0A9Q3GUN1</accession>
<dbReference type="Proteomes" id="UP000765509">
    <property type="component" value="Unassembled WGS sequence"/>
</dbReference>
<evidence type="ECO:0000256" key="1">
    <source>
        <dbReference type="SAM" id="Phobius"/>
    </source>
</evidence>
<dbReference type="PANTHER" id="PTHR13304">
    <property type="entry name" value="GLYCOSYLPHOSPHATIDYLINOSITOL ANCHOR ATTACHMENT 1 PROTEIN"/>
    <property type="match status" value="1"/>
</dbReference>
<dbReference type="OrthoDB" id="445301at2759"/>
<dbReference type="PANTHER" id="PTHR13304:SF0">
    <property type="entry name" value="GLYCOSYLPHOSPHATIDYLINOSITOL ANCHOR ATTACHMENT 1 PROTEIN"/>
    <property type="match status" value="1"/>
</dbReference>
<sequence length="641" mass="71917">MPRIRRNFLFGSMARFLRQSWRSRRCWKAVLASESKLGPRKMLRRFVADLFKGTPKPSTTPQDPEILDLDALTKRAARRRWIISSITSFIPLLSSLLITAGFVAGLLLPTSLWSRSTYISENAILPAQVNAYWNWPQVHQADRYADRVAEWTNLPADQRAERIRQVFESFGLRSETQSYAFNSLATHQDPISNGTNVHSILYSPRTDGSESLVLMASWLTRRPGSDVHGGNVNIRGVASVLALAEFLKTFNLWSKDIIFLIADEFLEGTHAWLKAYHGDSQSNLKMDTLDLKTGSIWAALNLDYPFHSFSHIGIEYEGINGQLPNLDLINSVAHIVRWTGTCPVTIHDQPLEPNYPSYLPNQPKLRDYLQASRTIIRQMTYGLMGTPSGPEGLFSTYRIDAIALFAHPADGPHGFYTIGRTIESSLRSLNNLLERLHQSFFLYLLQSEEMFLSVAMYLIVPLLIGVGLTLKGLGKWAESLGDTKLPLKWSQRQKGAEILWSLRVIAFTHLLSALIFWGVVRSIKPIQATESKTIYGLVAFFSILPFLIVKSSSPSRFSLSIFEPIHLMLAGCLVSVMSVLNFSLGTGMGIFLGSPLGPLLGSWLLAFGFTVLIPLFVQTGVVRLLSWQCRNAKQLESKVKQ</sequence>
<proteinExistence type="predicted"/>
<feature type="transmembrane region" description="Helical" evidence="1">
    <location>
        <begin position="532"/>
        <end position="549"/>
    </location>
</feature>